<keyword evidence="6" id="KW-0106">Calcium</keyword>
<evidence type="ECO:0000313" key="10">
    <source>
        <dbReference type="Ensembl" id="ENSLLEP00000041439.1"/>
    </source>
</evidence>
<evidence type="ECO:0000259" key="9">
    <source>
        <dbReference type="SMART" id="SM00607"/>
    </source>
</evidence>
<comment type="subunit">
    <text evidence="3">Homotrimer.</text>
</comment>
<evidence type="ECO:0000256" key="5">
    <source>
        <dbReference type="ARBA" id="ARBA00022734"/>
    </source>
</evidence>
<dbReference type="GeneTree" id="ENSGT01060000248575"/>
<dbReference type="PANTHER" id="PTHR45713:SF20">
    <property type="entry name" value="FUCOLECTIN TACHYLECTIN-4 PENTRAXIN-1 DOMAIN-CONTAINING PROTEIN"/>
    <property type="match status" value="1"/>
</dbReference>
<dbReference type="PANTHER" id="PTHR45713">
    <property type="entry name" value="FTP DOMAIN-CONTAINING PROTEIN"/>
    <property type="match status" value="1"/>
</dbReference>
<dbReference type="SUPFAM" id="SSF49785">
    <property type="entry name" value="Galactose-binding domain-like"/>
    <property type="match status" value="1"/>
</dbReference>
<proteinExistence type="inferred from homology"/>
<feature type="compositionally biased region" description="Polar residues" evidence="8">
    <location>
        <begin position="290"/>
        <end position="300"/>
    </location>
</feature>
<keyword evidence="11" id="KW-1185">Reference proteome</keyword>
<feature type="region of interest" description="Disordered" evidence="8">
    <location>
        <begin position="281"/>
        <end position="300"/>
    </location>
</feature>
<accession>A0A8C5QQ30</accession>
<dbReference type="InterPro" id="IPR006585">
    <property type="entry name" value="FTP1"/>
</dbReference>
<evidence type="ECO:0000256" key="1">
    <source>
        <dbReference type="ARBA" id="ARBA00002219"/>
    </source>
</evidence>
<feature type="domain" description="Fucolectin tachylectin-4 pentraxin-1" evidence="9">
    <location>
        <begin position="44"/>
        <end position="185"/>
    </location>
</feature>
<dbReference type="GO" id="GO:0010185">
    <property type="term" value="P:regulation of cellular defense response"/>
    <property type="evidence" value="ECO:0007669"/>
    <property type="project" value="UniProtKB-ARBA"/>
</dbReference>
<dbReference type="InterPro" id="IPR051941">
    <property type="entry name" value="BG_Antigen-Binding_Lectin"/>
</dbReference>
<organism evidence="10 11">
    <name type="scientific">Leptobrachium leishanense</name>
    <name type="common">Leishan spiny toad</name>
    <dbReference type="NCBI Taxonomy" id="445787"/>
    <lineage>
        <taxon>Eukaryota</taxon>
        <taxon>Metazoa</taxon>
        <taxon>Chordata</taxon>
        <taxon>Craniata</taxon>
        <taxon>Vertebrata</taxon>
        <taxon>Euteleostomi</taxon>
        <taxon>Amphibia</taxon>
        <taxon>Batrachia</taxon>
        <taxon>Anura</taxon>
        <taxon>Pelobatoidea</taxon>
        <taxon>Megophryidae</taxon>
        <taxon>Leptobrachium</taxon>
    </lineage>
</organism>
<evidence type="ECO:0000256" key="6">
    <source>
        <dbReference type="ARBA" id="ARBA00022837"/>
    </source>
</evidence>
<sequence length="300" mass="32728">MLPLLQPAIRRNTPRSLFDALLLLQRPWSSVMPALNGRSAAEFTENVALQGLAFQSSSLLGEGEAFRSIDGDLKGSCSVTVYGYQPWWSVDLRRSYVISNVTITSQAGDAATKMQVPWVDIYVGDSMEGYGVKNTRCDSITSMAAGETRSFACGGIIGRYVTLIVPSRYDALAVCEVQVAAVYIPGVCRHGAHESDSIDLVSEGDRPMNSRSVTMCFPVTERQLGVMIHGVSGSDESQQDKAQIIDQVLLRIKSDIPTLKWSPEHRLESEIQTCIPLTSPTQEHAAATADQLQDSENVVE</sequence>
<evidence type="ECO:0000256" key="7">
    <source>
        <dbReference type="ARBA" id="ARBA00023157"/>
    </source>
</evidence>
<evidence type="ECO:0000313" key="11">
    <source>
        <dbReference type="Proteomes" id="UP000694569"/>
    </source>
</evidence>
<dbReference type="Gene3D" id="2.60.120.260">
    <property type="entry name" value="Galactose-binding domain-like"/>
    <property type="match status" value="1"/>
</dbReference>
<dbReference type="GO" id="GO:0046872">
    <property type="term" value="F:metal ion binding"/>
    <property type="evidence" value="ECO:0007669"/>
    <property type="project" value="UniProtKB-KW"/>
</dbReference>
<comment type="function">
    <text evidence="1">Acts as a defensive agent. Recognizes blood group fucosylated oligosaccharides including A, B, H and Lewis B-type antigens. Does not recognize Lewis A antigen and has low affinity for monovalent haptens.</text>
</comment>
<name>A0A8C5QQ30_9ANUR</name>
<keyword evidence="4" id="KW-0479">Metal-binding</keyword>
<evidence type="ECO:0000256" key="8">
    <source>
        <dbReference type="SAM" id="MobiDB-lite"/>
    </source>
</evidence>
<evidence type="ECO:0000256" key="2">
    <source>
        <dbReference type="ARBA" id="ARBA00010147"/>
    </source>
</evidence>
<dbReference type="GO" id="GO:0001868">
    <property type="term" value="P:regulation of complement activation, lectin pathway"/>
    <property type="evidence" value="ECO:0007669"/>
    <property type="project" value="UniProtKB-ARBA"/>
</dbReference>
<evidence type="ECO:0000256" key="4">
    <source>
        <dbReference type="ARBA" id="ARBA00022723"/>
    </source>
</evidence>
<dbReference type="OrthoDB" id="547680at2759"/>
<protein>
    <recommendedName>
        <fullName evidence="9">Fucolectin tachylectin-4 pentraxin-1 domain-containing protein</fullName>
    </recommendedName>
</protein>
<evidence type="ECO:0000256" key="3">
    <source>
        <dbReference type="ARBA" id="ARBA00011233"/>
    </source>
</evidence>
<dbReference type="AlphaFoldDB" id="A0A8C5QQ30"/>
<dbReference type="GO" id="GO:0042806">
    <property type="term" value="F:fucose binding"/>
    <property type="evidence" value="ECO:0007669"/>
    <property type="project" value="UniProtKB-ARBA"/>
</dbReference>
<dbReference type="InterPro" id="IPR008979">
    <property type="entry name" value="Galactose-bd-like_sf"/>
</dbReference>
<comment type="similarity">
    <text evidence="2">Belongs to the fucolectin family.</text>
</comment>
<reference evidence="10" key="2">
    <citation type="submission" date="2025-09" db="UniProtKB">
        <authorList>
            <consortium name="Ensembl"/>
        </authorList>
    </citation>
    <scope>IDENTIFICATION</scope>
</reference>
<dbReference type="Proteomes" id="UP000694569">
    <property type="component" value="Unplaced"/>
</dbReference>
<keyword evidence="7" id="KW-1015">Disulfide bond</keyword>
<dbReference type="Pfam" id="PF22633">
    <property type="entry name" value="F5_F8_type_C_2"/>
    <property type="match status" value="1"/>
</dbReference>
<dbReference type="SMART" id="SM00607">
    <property type="entry name" value="FTP"/>
    <property type="match status" value="1"/>
</dbReference>
<keyword evidence="5" id="KW-0430">Lectin</keyword>
<dbReference type="Ensembl" id="ENSLLET00000043102.1">
    <property type="protein sequence ID" value="ENSLLEP00000041439.1"/>
    <property type="gene ID" value="ENSLLEG00000026334.1"/>
</dbReference>
<reference evidence="10" key="1">
    <citation type="submission" date="2025-08" db="UniProtKB">
        <authorList>
            <consortium name="Ensembl"/>
        </authorList>
    </citation>
    <scope>IDENTIFICATION</scope>
</reference>